<dbReference type="AlphaFoldDB" id="A0AAV5AH19"/>
<reference evidence="2" key="1">
    <citation type="submission" date="2021-10" db="EMBL/GenBank/DDBJ databases">
        <title>De novo Genome Assembly of Clathrus columnatus (Basidiomycota, Fungi) Using Illumina and Nanopore Sequence Data.</title>
        <authorList>
            <person name="Ogiso-Tanaka E."/>
            <person name="Itagaki H."/>
            <person name="Hosoya T."/>
            <person name="Hosaka K."/>
        </authorList>
    </citation>
    <scope>NUCLEOTIDE SEQUENCE</scope>
    <source>
        <strain evidence="2">MO-923</strain>
    </source>
</reference>
<dbReference type="EMBL" id="BPWL01000009">
    <property type="protein sequence ID" value="GJJ13936.1"/>
    <property type="molecule type" value="Genomic_DNA"/>
</dbReference>
<organism evidence="2 3">
    <name type="scientific">Clathrus columnatus</name>
    <dbReference type="NCBI Taxonomy" id="1419009"/>
    <lineage>
        <taxon>Eukaryota</taxon>
        <taxon>Fungi</taxon>
        <taxon>Dikarya</taxon>
        <taxon>Basidiomycota</taxon>
        <taxon>Agaricomycotina</taxon>
        <taxon>Agaricomycetes</taxon>
        <taxon>Phallomycetidae</taxon>
        <taxon>Phallales</taxon>
        <taxon>Clathraceae</taxon>
        <taxon>Clathrus</taxon>
    </lineage>
</organism>
<proteinExistence type="predicted"/>
<protein>
    <submittedName>
        <fullName evidence="2">Uncharacterized protein</fullName>
    </submittedName>
</protein>
<dbReference type="Proteomes" id="UP001050691">
    <property type="component" value="Unassembled WGS sequence"/>
</dbReference>
<gene>
    <name evidence="2" type="ORF">Clacol_008193</name>
</gene>
<sequence length="108" mass="12098">MYKQVFSRRLLQNSGFRKFSVSHVRQKTVTEKVSEVAQNLNKKVGQGLASAIETGEKATEKTKEVMGDTSKEAKEKGKEMENVASREAKKLGSEAHSAKKNMEHVMKK</sequence>
<evidence type="ECO:0000313" key="2">
    <source>
        <dbReference type="EMBL" id="GJJ13936.1"/>
    </source>
</evidence>
<feature type="compositionally biased region" description="Basic and acidic residues" evidence="1">
    <location>
        <begin position="54"/>
        <end position="108"/>
    </location>
</feature>
<evidence type="ECO:0000313" key="3">
    <source>
        <dbReference type="Proteomes" id="UP001050691"/>
    </source>
</evidence>
<keyword evidence="3" id="KW-1185">Reference proteome</keyword>
<evidence type="ECO:0000256" key="1">
    <source>
        <dbReference type="SAM" id="MobiDB-lite"/>
    </source>
</evidence>
<accession>A0AAV5AH19</accession>
<feature type="region of interest" description="Disordered" evidence="1">
    <location>
        <begin position="53"/>
        <end position="108"/>
    </location>
</feature>
<name>A0AAV5AH19_9AGAM</name>
<comment type="caution">
    <text evidence="2">The sequence shown here is derived from an EMBL/GenBank/DDBJ whole genome shotgun (WGS) entry which is preliminary data.</text>
</comment>